<evidence type="ECO:0000313" key="6">
    <source>
        <dbReference type="Proteomes" id="UP001152795"/>
    </source>
</evidence>
<dbReference type="InterPro" id="IPR038881">
    <property type="entry name" value="Yae1-like"/>
</dbReference>
<dbReference type="Proteomes" id="UP001152795">
    <property type="component" value="Unassembled WGS sequence"/>
</dbReference>
<comment type="subcellular location">
    <subcellularLocation>
        <location evidence="2">Cytoplasm</location>
    </subcellularLocation>
    <subcellularLocation>
        <location evidence="1">Nucleus</location>
    </subcellularLocation>
</comment>
<feature type="non-terminal residue" evidence="5">
    <location>
        <position position="1"/>
    </location>
</feature>
<reference evidence="5" key="1">
    <citation type="submission" date="2020-04" db="EMBL/GenBank/DDBJ databases">
        <authorList>
            <person name="Alioto T."/>
            <person name="Alioto T."/>
            <person name="Gomez Garrido J."/>
        </authorList>
    </citation>
    <scope>NUCLEOTIDE SEQUENCE</scope>
    <source>
        <strain evidence="5">A484AB</strain>
    </source>
</reference>
<keyword evidence="6" id="KW-1185">Reference proteome</keyword>
<dbReference type="InterPro" id="IPR019191">
    <property type="entry name" value="Essential_protein_Yae1_N"/>
</dbReference>
<dbReference type="Pfam" id="PF09811">
    <property type="entry name" value="Yae1_N"/>
    <property type="match status" value="1"/>
</dbReference>
<evidence type="ECO:0000256" key="2">
    <source>
        <dbReference type="ARBA" id="ARBA00004496"/>
    </source>
</evidence>
<dbReference type="EMBL" id="CACRXK020007241">
    <property type="protein sequence ID" value="CAB4011705.1"/>
    <property type="molecule type" value="Genomic_DNA"/>
</dbReference>
<dbReference type="OrthoDB" id="20086at2759"/>
<name>A0A7D9EM54_PARCT</name>
<evidence type="ECO:0000256" key="4">
    <source>
        <dbReference type="ARBA" id="ARBA00023242"/>
    </source>
</evidence>
<comment type="caution">
    <text evidence="5">The sequence shown here is derived from an EMBL/GenBank/DDBJ whole genome shotgun (WGS) entry which is preliminary data.</text>
</comment>
<evidence type="ECO:0000256" key="3">
    <source>
        <dbReference type="ARBA" id="ARBA00022490"/>
    </source>
</evidence>
<accession>A0A7D9EM54</accession>
<dbReference type="AlphaFoldDB" id="A0A7D9EM54"/>
<dbReference type="PANTHER" id="PTHR18829:SF0">
    <property type="entry name" value="PROTEIN YAE1 HOMOLOG"/>
    <property type="match status" value="1"/>
</dbReference>
<keyword evidence="3" id="KW-0963">Cytoplasm</keyword>
<gene>
    <name evidence="5" type="ORF">PACLA_8A065461</name>
</gene>
<protein>
    <submittedName>
        <fullName evidence="5">Uncharacterized protein</fullName>
    </submittedName>
</protein>
<proteinExistence type="predicted"/>
<dbReference type="GO" id="GO:0005634">
    <property type="term" value="C:nucleus"/>
    <property type="evidence" value="ECO:0007669"/>
    <property type="project" value="UniProtKB-SubCell"/>
</dbReference>
<keyword evidence="4" id="KW-0539">Nucleus</keyword>
<organism evidence="5 6">
    <name type="scientific">Paramuricea clavata</name>
    <name type="common">Red gorgonian</name>
    <name type="synonym">Violescent sea-whip</name>
    <dbReference type="NCBI Taxonomy" id="317549"/>
    <lineage>
        <taxon>Eukaryota</taxon>
        <taxon>Metazoa</taxon>
        <taxon>Cnidaria</taxon>
        <taxon>Anthozoa</taxon>
        <taxon>Octocorallia</taxon>
        <taxon>Malacalcyonacea</taxon>
        <taxon>Plexauridae</taxon>
        <taxon>Paramuricea</taxon>
    </lineage>
</organism>
<dbReference type="PANTHER" id="PTHR18829">
    <property type="entry name" value="PROTEIN YAE1 HOMOLOG"/>
    <property type="match status" value="1"/>
</dbReference>
<sequence length="148" mass="16435">AGVREGITAGTQSTLQDGFNCGYKEAFLKSYNFGKVRGMLSGLLSYVSLENKQENCDNEKYKDSINKLISELDNIEEHHWKTTNDTTWASTTDSESTVGKTCHSTSADSAIKQRLTVNDSSKFKELLIQCRLLCDELGLDPEIARISS</sequence>
<evidence type="ECO:0000313" key="5">
    <source>
        <dbReference type="EMBL" id="CAB4011705.1"/>
    </source>
</evidence>
<evidence type="ECO:0000256" key="1">
    <source>
        <dbReference type="ARBA" id="ARBA00004123"/>
    </source>
</evidence>
<dbReference type="GO" id="GO:0005737">
    <property type="term" value="C:cytoplasm"/>
    <property type="evidence" value="ECO:0007669"/>
    <property type="project" value="UniProtKB-SubCell"/>
</dbReference>